<reference evidence="1" key="1">
    <citation type="submission" date="2012-09" db="EMBL/GenBank/DDBJ databases">
        <authorList>
            <person name="Martin A.A."/>
        </authorList>
    </citation>
    <scope>NUCLEOTIDE SEQUENCE</scope>
</reference>
<dbReference type="Proteomes" id="UP000035642">
    <property type="component" value="Unassembled WGS sequence"/>
</dbReference>
<accession>A0A0K0DP89</accession>
<organism evidence="1 2">
    <name type="scientific">Angiostrongylus cantonensis</name>
    <name type="common">Rat lungworm</name>
    <dbReference type="NCBI Taxonomy" id="6313"/>
    <lineage>
        <taxon>Eukaryota</taxon>
        <taxon>Metazoa</taxon>
        <taxon>Ecdysozoa</taxon>
        <taxon>Nematoda</taxon>
        <taxon>Chromadorea</taxon>
        <taxon>Rhabditida</taxon>
        <taxon>Rhabditina</taxon>
        <taxon>Rhabditomorpha</taxon>
        <taxon>Strongyloidea</taxon>
        <taxon>Metastrongylidae</taxon>
        <taxon>Angiostrongylus</taxon>
    </lineage>
</organism>
<evidence type="ECO:0000313" key="2">
    <source>
        <dbReference type="WBParaSite" id="ACAC_0001357801-mRNA-1"/>
    </source>
</evidence>
<proteinExistence type="predicted"/>
<dbReference type="WBParaSite" id="ACAC_0001357801-mRNA-1">
    <property type="protein sequence ID" value="ACAC_0001357801-mRNA-1"/>
    <property type="gene ID" value="ACAC_0001357801"/>
</dbReference>
<dbReference type="AlphaFoldDB" id="A0A0K0DP89"/>
<protein>
    <submittedName>
        <fullName evidence="2">Uncharacterized protein</fullName>
    </submittedName>
</protein>
<sequence>MPHNPDVIDGEEKEIQVNENHLISVFRNLKKEFGKLSACLTMMRVANVHCSRFQQKEESDDEEVAECGSKAMCEEFGMFFDQLFFDNDAEQVSNNSDDN</sequence>
<keyword evidence="1" id="KW-1185">Reference proteome</keyword>
<name>A0A0K0DP89_ANGCA</name>
<evidence type="ECO:0000313" key="1">
    <source>
        <dbReference type="Proteomes" id="UP000035642"/>
    </source>
</evidence>
<reference evidence="2" key="2">
    <citation type="submission" date="2017-02" db="UniProtKB">
        <authorList>
            <consortium name="WormBaseParasite"/>
        </authorList>
    </citation>
    <scope>IDENTIFICATION</scope>
</reference>